<evidence type="ECO:0000256" key="2">
    <source>
        <dbReference type="ARBA" id="ARBA00004651"/>
    </source>
</evidence>
<evidence type="ECO:0000313" key="15">
    <source>
        <dbReference type="Proteomes" id="UP000824105"/>
    </source>
</evidence>
<feature type="transmembrane region" description="Helical" evidence="13">
    <location>
        <begin position="12"/>
        <end position="32"/>
    </location>
</feature>
<keyword evidence="11 13" id="KW-0472">Membrane</keyword>
<dbReference type="PIRSF" id="PIRSF006603">
    <property type="entry name" value="DinF"/>
    <property type="match status" value="1"/>
</dbReference>
<feature type="transmembrane region" description="Helical" evidence="13">
    <location>
        <begin position="413"/>
        <end position="435"/>
    </location>
</feature>
<dbReference type="EMBL" id="DXBF01000061">
    <property type="protein sequence ID" value="HIZ62621.1"/>
    <property type="molecule type" value="Genomic_DNA"/>
</dbReference>
<keyword evidence="10" id="KW-0406">Ion transport</keyword>
<feature type="transmembrane region" description="Helical" evidence="13">
    <location>
        <begin position="166"/>
        <end position="187"/>
    </location>
</feature>
<feature type="transmembrane region" description="Helical" evidence="13">
    <location>
        <begin position="132"/>
        <end position="154"/>
    </location>
</feature>
<dbReference type="Pfam" id="PF01554">
    <property type="entry name" value="MatE"/>
    <property type="match status" value="2"/>
</dbReference>
<feature type="transmembrane region" description="Helical" evidence="13">
    <location>
        <begin position="320"/>
        <end position="342"/>
    </location>
</feature>
<evidence type="ECO:0000256" key="7">
    <source>
        <dbReference type="ARBA" id="ARBA00022475"/>
    </source>
</evidence>
<evidence type="ECO:0000256" key="1">
    <source>
        <dbReference type="ARBA" id="ARBA00003408"/>
    </source>
</evidence>
<evidence type="ECO:0000256" key="9">
    <source>
        <dbReference type="ARBA" id="ARBA00022989"/>
    </source>
</evidence>
<organism evidence="14 15">
    <name type="scientific">Candidatus Gemmiger avistercoris</name>
    <dbReference type="NCBI Taxonomy" id="2838606"/>
    <lineage>
        <taxon>Bacteria</taxon>
        <taxon>Bacillati</taxon>
        <taxon>Bacillota</taxon>
        <taxon>Clostridia</taxon>
        <taxon>Eubacteriales</taxon>
        <taxon>Gemmiger</taxon>
    </lineage>
</organism>
<comment type="similarity">
    <text evidence="3">Belongs to the multi antimicrobial extrusion (MATE) (TC 2.A.66.1) family.</text>
</comment>
<comment type="subcellular location">
    <subcellularLocation>
        <location evidence="2">Cell membrane</location>
        <topology evidence="2">Multi-pass membrane protein</topology>
    </subcellularLocation>
</comment>
<comment type="function">
    <text evidence="1">Multidrug efflux pump.</text>
</comment>
<proteinExistence type="inferred from homology"/>
<dbReference type="PANTHER" id="PTHR43298">
    <property type="entry name" value="MULTIDRUG RESISTANCE PROTEIN NORM-RELATED"/>
    <property type="match status" value="1"/>
</dbReference>
<dbReference type="PANTHER" id="PTHR43298:SF2">
    <property type="entry name" value="FMN_FAD EXPORTER YEEO-RELATED"/>
    <property type="match status" value="1"/>
</dbReference>
<evidence type="ECO:0000256" key="8">
    <source>
        <dbReference type="ARBA" id="ARBA00022692"/>
    </source>
</evidence>
<evidence type="ECO:0000256" key="4">
    <source>
        <dbReference type="ARBA" id="ARBA00020268"/>
    </source>
</evidence>
<evidence type="ECO:0000256" key="13">
    <source>
        <dbReference type="SAM" id="Phobius"/>
    </source>
</evidence>
<evidence type="ECO:0000313" key="14">
    <source>
        <dbReference type="EMBL" id="HIZ62621.1"/>
    </source>
</evidence>
<dbReference type="Proteomes" id="UP000824105">
    <property type="component" value="Unassembled WGS sequence"/>
</dbReference>
<feature type="transmembrane region" description="Helical" evidence="13">
    <location>
        <begin position="95"/>
        <end position="117"/>
    </location>
</feature>
<keyword evidence="7" id="KW-1003">Cell membrane</keyword>
<dbReference type="NCBIfam" id="TIGR00797">
    <property type="entry name" value="matE"/>
    <property type="match status" value="1"/>
</dbReference>
<gene>
    <name evidence="14" type="ORF">H9724_07640</name>
</gene>
<feature type="transmembrane region" description="Helical" evidence="13">
    <location>
        <begin position="385"/>
        <end position="407"/>
    </location>
</feature>
<reference evidence="14" key="2">
    <citation type="submission" date="2021-04" db="EMBL/GenBank/DDBJ databases">
        <authorList>
            <person name="Gilroy R."/>
        </authorList>
    </citation>
    <scope>NUCLEOTIDE SEQUENCE</scope>
    <source>
        <strain evidence="14">CHK188-11489</strain>
    </source>
</reference>
<protein>
    <recommendedName>
        <fullName evidence="4">Probable multidrug resistance protein NorM</fullName>
    </recommendedName>
    <alternativeName>
        <fullName evidence="12">Multidrug-efflux transporter</fullName>
    </alternativeName>
</protein>
<dbReference type="GO" id="GO:0015297">
    <property type="term" value="F:antiporter activity"/>
    <property type="evidence" value="ECO:0007669"/>
    <property type="project" value="UniProtKB-KW"/>
</dbReference>
<name>A0A9D2FLD1_9FIRM</name>
<comment type="caution">
    <text evidence="14">The sequence shown here is derived from an EMBL/GenBank/DDBJ whole genome shotgun (WGS) entry which is preliminary data.</text>
</comment>
<feature type="transmembrane region" description="Helical" evidence="13">
    <location>
        <begin position="362"/>
        <end position="378"/>
    </location>
</feature>
<feature type="transmembrane region" description="Helical" evidence="13">
    <location>
        <begin position="193"/>
        <end position="212"/>
    </location>
</feature>
<dbReference type="AlphaFoldDB" id="A0A9D2FLD1"/>
<dbReference type="InterPro" id="IPR050222">
    <property type="entry name" value="MATE_MdtK"/>
</dbReference>
<feature type="transmembrane region" description="Helical" evidence="13">
    <location>
        <begin position="52"/>
        <end position="74"/>
    </location>
</feature>
<keyword evidence="6" id="KW-0050">Antiport</keyword>
<dbReference type="GO" id="GO:0042910">
    <property type="term" value="F:xenobiotic transmembrane transporter activity"/>
    <property type="evidence" value="ECO:0007669"/>
    <property type="project" value="InterPro"/>
</dbReference>
<dbReference type="InterPro" id="IPR048279">
    <property type="entry name" value="MdtK-like"/>
</dbReference>
<keyword evidence="9 13" id="KW-1133">Transmembrane helix</keyword>
<evidence type="ECO:0000256" key="6">
    <source>
        <dbReference type="ARBA" id="ARBA00022449"/>
    </source>
</evidence>
<evidence type="ECO:0000256" key="10">
    <source>
        <dbReference type="ARBA" id="ARBA00023065"/>
    </source>
</evidence>
<reference evidence="14" key="1">
    <citation type="journal article" date="2021" name="PeerJ">
        <title>Extensive microbial diversity within the chicken gut microbiome revealed by metagenomics and culture.</title>
        <authorList>
            <person name="Gilroy R."/>
            <person name="Ravi A."/>
            <person name="Getino M."/>
            <person name="Pursley I."/>
            <person name="Horton D.L."/>
            <person name="Alikhan N.F."/>
            <person name="Baker D."/>
            <person name="Gharbi K."/>
            <person name="Hall N."/>
            <person name="Watson M."/>
            <person name="Adriaenssens E.M."/>
            <person name="Foster-Nyarko E."/>
            <person name="Jarju S."/>
            <person name="Secka A."/>
            <person name="Antonio M."/>
            <person name="Oren A."/>
            <person name="Chaudhuri R.R."/>
            <person name="La Ragione R."/>
            <person name="Hildebrand F."/>
            <person name="Pallen M.J."/>
        </authorList>
    </citation>
    <scope>NUCLEOTIDE SEQUENCE</scope>
    <source>
        <strain evidence="14">CHK188-11489</strain>
    </source>
</reference>
<dbReference type="GO" id="GO:0006811">
    <property type="term" value="P:monoatomic ion transport"/>
    <property type="evidence" value="ECO:0007669"/>
    <property type="project" value="UniProtKB-KW"/>
</dbReference>
<dbReference type="GO" id="GO:0005886">
    <property type="term" value="C:plasma membrane"/>
    <property type="evidence" value="ECO:0007669"/>
    <property type="project" value="UniProtKB-SubCell"/>
</dbReference>
<accession>A0A9D2FLD1</accession>
<keyword evidence="8 13" id="KW-0812">Transmembrane</keyword>
<dbReference type="InterPro" id="IPR002528">
    <property type="entry name" value="MATE_fam"/>
</dbReference>
<evidence type="ECO:0000256" key="12">
    <source>
        <dbReference type="ARBA" id="ARBA00031636"/>
    </source>
</evidence>
<evidence type="ECO:0000256" key="11">
    <source>
        <dbReference type="ARBA" id="ARBA00023136"/>
    </source>
</evidence>
<evidence type="ECO:0000256" key="5">
    <source>
        <dbReference type="ARBA" id="ARBA00022448"/>
    </source>
</evidence>
<sequence>MRDMTKGAPLGHLFFYAVPLLLGNWLQLAYNAVDSIIAGRFIGQDALAAEGVAGPVMNLVILAISGLCIGAGVLMSEAFGAGKTEALRETLATTLLFGAGLCCAVALAGTLLAPWVLRALAVPESIFAITGAYLRITFLGAPFTFFYNALAAGLKSVGDSRTPLKFLAFSALLNAALDLVLIGGLGFGIVCSAVTTVAAEAASALMAAVYMARRVPQLCPARGSWRIRPALLGRILQYGAVTALQQAVQPICKVLIQGQVNALGVEAIAAFNAVTRVDDFAFTPEQSIASAITTYIAQNRGAHRPERIRHGFAAGLRLELGYWVLVGALVAGLRTPLVALFVSGEGADRVVALGSEYLGRMALFYALPALTNGFQGFYRGMGKMATTLLGTCLQAGLRALGAAVLAPRVGLAGVAWACAFGWCVMLLFEAPYYFYTCKKMQLR</sequence>
<keyword evidence="5" id="KW-0813">Transport</keyword>
<evidence type="ECO:0000256" key="3">
    <source>
        <dbReference type="ARBA" id="ARBA00010199"/>
    </source>
</evidence>